<dbReference type="HOGENOM" id="CLU_1784340_0_0_6"/>
<dbReference type="STRING" id="716541.ECL_00510"/>
<keyword evidence="2" id="KW-1185">Reference proteome</keyword>
<dbReference type="Proteomes" id="UP000002363">
    <property type="component" value="Chromosome"/>
</dbReference>
<proteinExistence type="predicted"/>
<dbReference type="PATRIC" id="fig|716541.4.peg.782"/>
<gene>
    <name evidence="1" type="ordered locus">ECL_00510</name>
</gene>
<name>A0A0H3CG08_ENTCC</name>
<sequence length="155" mass="17471">MASFYSEVFNMTVFNDIAFDRSYAPQGMHELWQGQRSLSRFIAYVAELEGELLAIRAFRRCAIPDLTGSYGVPVRTFRLVSIARLIGYACMTGAFTDGLFEKYIAGLILLGEQIAPRAWNFGFSEGQMHFDEMRSDDEASEEQRAVFCASADYIA</sequence>
<protein>
    <submittedName>
        <fullName evidence="1">Uncharacterized protein</fullName>
    </submittedName>
</protein>
<dbReference type="KEGG" id="enc:ECL_00510"/>
<evidence type="ECO:0000313" key="1">
    <source>
        <dbReference type="EMBL" id="ADF60076.1"/>
    </source>
</evidence>
<dbReference type="OrthoDB" id="6626170at2"/>
<reference evidence="1 2" key="1">
    <citation type="journal article" date="2010" name="J. Bacteriol.">
        <title>Complete genome sequence of Enterobacter cloacae subsp. cloacae type strain ATCC 13047.</title>
        <authorList>
            <person name="Ren Y."/>
            <person name="Ren Y."/>
            <person name="Zhou Z."/>
            <person name="Guo X."/>
            <person name="Li Y."/>
            <person name="Feng L."/>
            <person name="Wang L."/>
        </authorList>
    </citation>
    <scope>NUCLEOTIDE SEQUENCE [LARGE SCALE GENOMIC DNA]</scope>
    <source>
        <strain evidence="2">ATCC 13047 / DSM 30054 / NBRC 13535 / NCTC 10005 / WDCM 00083 / NCDC 279-56</strain>
    </source>
</reference>
<organism evidence="1 2">
    <name type="scientific">Enterobacter cloacae subsp. cloacae (strain ATCC 13047 / DSM 30054 / NBRC 13535 / NCTC 10005 / WDCM 00083 / NCDC 279-56)</name>
    <dbReference type="NCBI Taxonomy" id="716541"/>
    <lineage>
        <taxon>Bacteria</taxon>
        <taxon>Pseudomonadati</taxon>
        <taxon>Pseudomonadota</taxon>
        <taxon>Gammaproteobacteria</taxon>
        <taxon>Enterobacterales</taxon>
        <taxon>Enterobacteriaceae</taxon>
        <taxon>Enterobacter</taxon>
        <taxon>Enterobacter cloacae complex</taxon>
    </lineage>
</organism>
<dbReference type="EMBL" id="CP001918">
    <property type="protein sequence ID" value="ADF60076.1"/>
    <property type="molecule type" value="Genomic_DNA"/>
</dbReference>
<evidence type="ECO:0000313" key="2">
    <source>
        <dbReference type="Proteomes" id="UP000002363"/>
    </source>
</evidence>
<accession>A0A0H3CG08</accession>
<dbReference type="EnsemblBacteria" id="ADF60076">
    <property type="protein sequence ID" value="ADF60076"/>
    <property type="gene ID" value="ECL_00510"/>
</dbReference>
<dbReference type="AlphaFoldDB" id="A0A0H3CG08"/>